<dbReference type="PANTHER" id="PTHR47099:SF1">
    <property type="entry name" value="METHYLCOBAMIDE:COM METHYLTRANSFERASE MTBA"/>
    <property type="match status" value="1"/>
</dbReference>
<feature type="domain" description="Uroporphyrinogen decarboxylase (URO-D)" evidence="1">
    <location>
        <begin position="48"/>
        <end position="331"/>
    </location>
</feature>
<proteinExistence type="predicted"/>
<dbReference type="GO" id="GO:0006779">
    <property type="term" value="P:porphyrin-containing compound biosynthetic process"/>
    <property type="evidence" value="ECO:0007669"/>
    <property type="project" value="InterPro"/>
</dbReference>
<evidence type="ECO:0000313" key="2">
    <source>
        <dbReference type="EMBL" id="PNC54011.1"/>
    </source>
</evidence>
<keyword evidence="2" id="KW-0489">Methyltransferase</keyword>
<dbReference type="InterPro" id="IPR052024">
    <property type="entry name" value="Methanogen_methyltrans"/>
</dbReference>
<dbReference type="GO" id="GO:0008168">
    <property type="term" value="F:methyltransferase activity"/>
    <property type="evidence" value="ECO:0007669"/>
    <property type="project" value="UniProtKB-KW"/>
</dbReference>
<keyword evidence="2" id="KW-0808">Transferase</keyword>
<dbReference type="PANTHER" id="PTHR47099">
    <property type="entry name" value="METHYLCOBAMIDE:COM METHYLTRANSFERASE MTBA"/>
    <property type="match status" value="1"/>
</dbReference>
<sequence length="343" mass="36596">MNRNMKQWVEEQIASTEFRALPILSFPAVSLMGITVRELISGSSLQAQAMETVALETNAAASVSLMDLSVEAECFGAPVHVSDDEVPTISGSIVSSLEDVEKLAVPAVGTGRSGLCVKAIEQAARNIKDRPVFAGMIGPFSLAGRLMDITGIMMACYEAPDTVHALLEKTVLFLKEYALAFKKAGADGVVIAEPMAGLLSPEFGEEFSSRYVKKIVETAQDEEFIVIYHNCGGSAVRMISSIVGTGAAVLHFGNAVDMAEVMPQVPRHIPALGNIDPAGELREGTPESIRAAVTALLEKCGRWPNFMISSGCDIPPSTPWENIRAFFDAVRLFNETAASGKSA</sequence>
<dbReference type="CDD" id="cd03465">
    <property type="entry name" value="URO-D_like"/>
    <property type="match status" value="1"/>
</dbReference>
<dbReference type="EMBL" id="PJKN01000006">
    <property type="protein sequence ID" value="PNC54011.1"/>
    <property type="molecule type" value="Genomic_DNA"/>
</dbReference>
<dbReference type="InterPro" id="IPR000257">
    <property type="entry name" value="Uroporphyrinogen_deCOase"/>
</dbReference>
<dbReference type="Pfam" id="PF01208">
    <property type="entry name" value="URO-D"/>
    <property type="match status" value="1"/>
</dbReference>
<accession>A0AAP8NKY5</accession>
<evidence type="ECO:0000313" key="3">
    <source>
        <dbReference type="Proteomes" id="UP000235914"/>
    </source>
</evidence>
<name>A0AAP8NKY5_9BACT</name>
<dbReference type="SUPFAM" id="SSF51726">
    <property type="entry name" value="UROD/MetE-like"/>
    <property type="match status" value="1"/>
</dbReference>
<dbReference type="GO" id="GO:0032259">
    <property type="term" value="P:methylation"/>
    <property type="evidence" value="ECO:0007669"/>
    <property type="project" value="UniProtKB-KW"/>
</dbReference>
<reference evidence="2 3" key="1">
    <citation type="journal article" date="2017" name="BMC Genomics">
        <title>Genome sequencing of 39 Akkermansia muciniphila isolates reveals its population structure, genomic and functional diverisity, and global distribution in mammalian gut microbiotas.</title>
        <authorList>
            <person name="Guo X."/>
            <person name="Li S."/>
            <person name="Zhang J."/>
            <person name="Wu F."/>
            <person name="Li X."/>
            <person name="Wu D."/>
            <person name="Zhang M."/>
            <person name="Ou Z."/>
            <person name="Jie Z."/>
            <person name="Yan Q."/>
            <person name="Li P."/>
            <person name="Yi J."/>
            <person name="Peng Y."/>
        </authorList>
    </citation>
    <scope>NUCLEOTIDE SEQUENCE [LARGE SCALE GENOMIC DNA]</scope>
    <source>
        <strain evidence="2 3">GP43</strain>
    </source>
</reference>
<comment type="caution">
    <text evidence="2">The sequence shown here is derived from an EMBL/GenBank/DDBJ whole genome shotgun (WGS) entry which is preliminary data.</text>
</comment>
<protein>
    <submittedName>
        <fullName evidence="2">Methyltransferase</fullName>
    </submittedName>
</protein>
<dbReference type="GO" id="GO:0004853">
    <property type="term" value="F:uroporphyrinogen decarboxylase activity"/>
    <property type="evidence" value="ECO:0007669"/>
    <property type="project" value="InterPro"/>
</dbReference>
<dbReference type="Proteomes" id="UP000235914">
    <property type="component" value="Unassembled WGS sequence"/>
</dbReference>
<organism evidence="2 3">
    <name type="scientific">Akkermansia muciniphila</name>
    <dbReference type="NCBI Taxonomy" id="239935"/>
    <lineage>
        <taxon>Bacteria</taxon>
        <taxon>Pseudomonadati</taxon>
        <taxon>Verrucomicrobiota</taxon>
        <taxon>Verrucomicrobiia</taxon>
        <taxon>Verrucomicrobiales</taxon>
        <taxon>Akkermansiaceae</taxon>
        <taxon>Akkermansia</taxon>
    </lineage>
</organism>
<dbReference type="Gene3D" id="3.20.20.210">
    <property type="match status" value="1"/>
</dbReference>
<dbReference type="InterPro" id="IPR038071">
    <property type="entry name" value="UROD/MetE-like_sf"/>
</dbReference>
<evidence type="ECO:0000259" key="1">
    <source>
        <dbReference type="Pfam" id="PF01208"/>
    </source>
</evidence>
<gene>
    <name evidence="2" type="ORF">CXU09_10455</name>
</gene>
<dbReference type="AlphaFoldDB" id="A0AAP8NKY5"/>
<dbReference type="RefSeq" id="WP_102736030.1">
    <property type="nucleotide sequence ID" value="NZ_PJKN01000006.1"/>
</dbReference>